<keyword evidence="4" id="KW-0808">Transferase</keyword>
<dbReference type="GO" id="GO:0006506">
    <property type="term" value="P:GPI anchor biosynthetic process"/>
    <property type="evidence" value="ECO:0007669"/>
    <property type="project" value="TreeGrafter"/>
</dbReference>
<proteinExistence type="predicted"/>
<sequence length="374" mass="40257">MAAEPAIGEAATGASSRHSIALCCDFFYPSIGGVESHVHQLAQGLLRLGHKVIVVTHRYSSRTGVRWLASGLKVYHVPFPAVYDGSMLPTAVLLMPLLRDIFERESVTVVHAHALCTISLEAVVLAALMGYRVVYTEHSNFGLSGVLDGSLNLLSRAVLAHADALISVSRSCAANLAQRCWLPPSRVHVIPNAVDAAHFQPAVCNVRPAGRVVIVVLTRLVRRKGALLLTQLIPEVCRRHADVHFVVGGEGPKRSALEAMRERHGLCGRIELLGAVAHRDAPAVLTRGHIFLNTSLTEAFCIAILEAVCCGLTVVSTNVGGVPELLPAHMLHLTEPTAAALLSVLDDVIPTVRRTPHAAVAFHDEVASRYSWHR</sequence>
<feature type="domain" description="Glycosyl transferase family 1" evidence="2">
    <location>
        <begin position="208"/>
        <end position="329"/>
    </location>
</feature>
<dbReference type="Pfam" id="PF13439">
    <property type="entry name" value="Glyco_transf_4"/>
    <property type="match status" value="1"/>
</dbReference>
<evidence type="ECO:0000259" key="3">
    <source>
        <dbReference type="Pfam" id="PF13439"/>
    </source>
</evidence>
<dbReference type="OrthoDB" id="734129at2759"/>
<evidence type="ECO:0000256" key="1">
    <source>
        <dbReference type="ARBA" id="ARBA00022676"/>
    </source>
</evidence>
<keyword evidence="1 4" id="KW-0328">Glycosyltransferase</keyword>
<name>A0A0M0J6C7_9EUKA</name>
<reference evidence="5" key="1">
    <citation type="journal article" date="2015" name="PLoS Genet.">
        <title>Genome Sequence and Transcriptome Analyses of Chrysochromulina tobin: Metabolic Tools for Enhanced Algal Fitness in the Prominent Order Prymnesiales (Haptophyceae).</title>
        <authorList>
            <person name="Hovde B.T."/>
            <person name="Deodato C.R."/>
            <person name="Hunsperger H.M."/>
            <person name="Ryken S.A."/>
            <person name="Yost W."/>
            <person name="Jha R.K."/>
            <person name="Patterson J."/>
            <person name="Monnat R.J. Jr."/>
            <person name="Barlow S.B."/>
            <person name="Starkenburg S.R."/>
            <person name="Cattolico R.A."/>
        </authorList>
    </citation>
    <scope>NUCLEOTIDE SEQUENCE</scope>
    <source>
        <strain evidence="5">CCMP291</strain>
    </source>
</reference>
<evidence type="ECO:0000259" key="2">
    <source>
        <dbReference type="Pfam" id="PF00534"/>
    </source>
</evidence>
<keyword evidence="5" id="KW-1185">Reference proteome</keyword>
<dbReference type="AlphaFoldDB" id="A0A0M0J6C7"/>
<dbReference type="GO" id="GO:0000506">
    <property type="term" value="C:glycosylphosphatidylinositol-N-acetylglucosaminyltransferase (GPI-GnT) complex"/>
    <property type="evidence" value="ECO:0007669"/>
    <property type="project" value="TreeGrafter"/>
</dbReference>
<dbReference type="Proteomes" id="UP000037460">
    <property type="component" value="Unassembled WGS sequence"/>
</dbReference>
<dbReference type="Gene3D" id="3.40.50.2000">
    <property type="entry name" value="Glycogen Phosphorylase B"/>
    <property type="match status" value="2"/>
</dbReference>
<dbReference type="InterPro" id="IPR001296">
    <property type="entry name" value="Glyco_trans_1"/>
</dbReference>
<dbReference type="PANTHER" id="PTHR45871:SF1">
    <property type="entry name" value="PHOSPHATIDYLINOSITOL N-ACETYLGLUCOSAMINYLTRANSFERASE SUBUNIT A"/>
    <property type="match status" value="1"/>
</dbReference>
<dbReference type="EMBL" id="JWZX01003325">
    <property type="protein sequence ID" value="KOO21887.1"/>
    <property type="molecule type" value="Genomic_DNA"/>
</dbReference>
<dbReference type="Pfam" id="PF00534">
    <property type="entry name" value="Glycos_transf_1"/>
    <property type="match status" value="1"/>
</dbReference>
<dbReference type="PANTHER" id="PTHR45871">
    <property type="entry name" value="N-ACETYLGLUCOSAMINYL-PHOSPHATIDYLINOSITOL BIOSYNTHETIC PROTEIN"/>
    <property type="match status" value="1"/>
</dbReference>
<evidence type="ECO:0000313" key="4">
    <source>
        <dbReference type="EMBL" id="KOO21887.1"/>
    </source>
</evidence>
<dbReference type="InterPro" id="IPR028098">
    <property type="entry name" value="Glyco_trans_4-like_N"/>
</dbReference>
<evidence type="ECO:0000313" key="5">
    <source>
        <dbReference type="Proteomes" id="UP000037460"/>
    </source>
</evidence>
<accession>A0A0M0J6C7</accession>
<protein>
    <submittedName>
        <fullName evidence="4">Phosphatidylinositol n-acetylglucosaminyltransferase subunit a-like protein</fullName>
    </submittedName>
</protein>
<comment type="caution">
    <text evidence="4">The sequence shown here is derived from an EMBL/GenBank/DDBJ whole genome shotgun (WGS) entry which is preliminary data.</text>
</comment>
<organism evidence="4 5">
    <name type="scientific">Chrysochromulina tobinii</name>
    <dbReference type="NCBI Taxonomy" id="1460289"/>
    <lineage>
        <taxon>Eukaryota</taxon>
        <taxon>Haptista</taxon>
        <taxon>Haptophyta</taxon>
        <taxon>Prymnesiophyceae</taxon>
        <taxon>Prymnesiales</taxon>
        <taxon>Chrysochromulinaceae</taxon>
        <taxon>Chrysochromulina</taxon>
    </lineage>
</organism>
<gene>
    <name evidence="4" type="ORF">Ctob_000263</name>
</gene>
<feature type="domain" description="Glycosyltransferase subfamily 4-like N-terminal" evidence="3">
    <location>
        <begin position="31"/>
        <end position="197"/>
    </location>
</feature>
<dbReference type="SUPFAM" id="SSF53756">
    <property type="entry name" value="UDP-Glycosyltransferase/glycogen phosphorylase"/>
    <property type="match status" value="1"/>
</dbReference>
<dbReference type="GO" id="GO:0017176">
    <property type="term" value="F:phosphatidylinositol N-acetylglucosaminyltransferase activity"/>
    <property type="evidence" value="ECO:0007669"/>
    <property type="project" value="TreeGrafter"/>
</dbReference>